<protein>
    <submittedName>
        <fullName evidence="1">Propionyl-CoA carboxylase beta chain</fullName>
        <ecNumber evidence="1">6.4.1.3</ecNumber>
    </submittedName>
</protein>
<evidence type="ECO:0000313" key="2">
    <source>
        <dbReference type="Proteomes" id="UP000057938"/>
    </source>
</evidence>
<organism evidence="1 2">
    <name type="scientific">Altererythrobacter epoxidivorans</name>
    <dbReference type="NCBI Taxonomy" id="361183"/>
    <lineage>
        <taxon>Bacteria</taxon>
        <taxon>Pseudomonadati</taxon>
        <taxon>Pseudomonadota</taxon>
        <taxon>Alphaproteobacteria</taxon>
        <taxon>Sphingomonadales</taxon>
        <taxon>Erythrobacteraceae</taxon>
        <taxon>Altererythrobacter</taxon>
    </lineage>
</organism>
<keyword evidence="2" id="KW-1185">Reference proteome</keyword>
<dbReference type="GO" id="GO:0004658">
    <property type="term" value="F:propionyl-CoA carboxylase activity"/>
    <property type="evidence" value="ECO:0007669"/>
    <property type="project" value="UniProtKB-EC"/>
</dbReference>
<reference evidence="1 2" key="1">
    <citation type="submission" date="2015-09" db="EMBL/GenBank/DDBJ databases">
        <title>Complete genome sequence of a benzo[a]pyrene-degrading bacterium Altererythrobacter epoxidivorans CGMCC 1.7731T.</title>
        <authorList>
            <person name="Li Z."/>
            <person name="Cheng H."/>
            <person name="Huo Y."/>
            <person name="Xu X."/>
        </authorList>
    </citation>
    <scope>NUCLEOTIDE SEQUENCE [LARGE SCALE GENOMIC DNA]</scope>
    <source>
        <strain evidence="1 2">CGMCC 1.7731</strain>
    </source>
</reference>
<gene>
    <name evidence="1" type="ORF">AMC99_00372</name>
</gene>
<dbReference type="EC" id="6.4.1.3" evidence="1"/>
<proteinExistence type="predicted"/>
<keyword evidence="1" id="KW-0436">Ligase</keyword>
<dbReference type="AlphaFoldDB" id="A0A0M4LTG0"/>
<accession>A0A0M4LTG0</accession>
<evidence type="ECO:0000313" key="1">
    <source>
        <dbReference type="EMBL" id="ALE15684.1"/>
    </source>
</evidence>
<sequence>MLAADLLWPAHLLRQPFATAQFFEFPFPGQLLSSHQCLSQQPLG</sequence>
<dbReference type="EMBL" id="CP012669">
    <property type="protein sequence ID" value="ALE15684.1"/>
    <property type="molecule type" value="Genomic_DNA"/>
</dbReference>
<dbReference type="KEGG" id="aep:AMC99_00372"/>
<dbReference type="Proteomes" id="UP000057938">
    <property type="component" value="Chromosome"/>
</dbReference>
<name>A0A0M4LTG0_9SPHN</name>